<evidence type="ECO:0000256" key="3">
    <source>
        <dbReference type="ARBA" id="ARBA00022722"/>
    </source>
</evidence>
<dbReference type="Gene3D" id="3.30.70.240">
    <property type="match status" value="1"/>
</dbReference>
<comment type="caution">
    <text evidence="9">The sequence shown here is derived from an EMBL/GenBank/DDBJ whole genome shotgun (WGS) entry which is preliminary data.</text>
</comment>
<evidence type="ECO:0000256" key="5">
    <source>
        <dbReference type="ARBA" id="ARBA00022759"/>
    </source>
</evidence>
<dbReference type="GO" id="GO:0051607">
    <property type="term" value="P:defense response to virus"/>
    <property type="evidence" value="ECO:0007669"/>
    <property type="project" value="UniProtKB-KW"/>
</dbReference>
<evidence type="ECO:0000256" key="1">
    <source>
        <dbReference type="ARBA" id="ARBA00001946"/>
    </source>
</evidence>
<keyword evidence="6" id="KW-0378">Hydrolase</keyword>
<keyword evidence="7" id="KW-0460">Magnesium</keyword>
<keyword evidence="10" id="KW-1185">Reference proteome</keyword>
<evidence type="ECO:0000256" key="6">
    <source>
        <dbReference type="ARBA" id="ARBA00022801"/>
    </source>
</evidence>
<evidence type="ECO:0000313" key="9">
    <source>
        <dbReference type="EMBL" id="KUL29499.1"/>
    </source>
</evidence>
<dbReference type="InterPro" id="IPR019199">
    <property type="entry name" value="Virulence_VapD/CRISPR_Cas2"/>
</dbReference>
<organism evidence="9 10">
    <name type="scientific">Actinoplanes awajinensis subsp. mycoplanecinus</name>
    <dbReference type="NCBI Taxonomy" id="135947"/>
    <lineage>
        <taxon>Bacteria</taxon>
        <taxon>Bacillati</taxon>
        <taxon>Actinomycetota</taxon>
        <taxon>Actinomycetes</taxon>
        <taxon>Micromonosporales</taxon>
        <taxon>Micromonosporaceae</taxon>
        <taxon>Actinoplanes</taxon>
    </lineage>
</organism>
<dbReference type="GO" id="GO:0046872">
    <property type="term" value="F:metal ion binding"/>
    <property type="evidence" value="ECO:0007669"/>
    <property type="project" value="UniProtKB-KW"/>
</dbReference>
<evidence type="ECO:0000313" key="10">
    <source>
        <dbReference type="Proteomes" id="UP000053244"/>
    </source>
</evidence>
<keyword evidence="4" id="KW-0479">Metal-binding</keyword>
<dbReference type="SUPFAM" id="SSF143430">
    <property type="entry name" value="TTP0101/SSO1404-like"/>
    <property type="match status" value="1"/>
</dbReference>
<keyword evidence="8" id="KW-0051">Antiviral defense</keyword>
<comment type="similarity">
    <text evidence="2">Belongs to the CRISPR-associated endoribonuclease Cas2 protein family.</text>
</comment>
<dbReference type="Pfam" id="PF09827">
    <property type="entry name" value="CRISPR_Cas2"/>
    <property type="match status" value="1"/>
</dbReference>
<dbReference type="PANTHER" id="PTHR34405">
    <property type="entry name" value="CRISPR-ASSOCIATED ENDORIBONUCLEASE CAS2"/>
    <property type="match status" value="1"/>
</dbReference>
<dbReference type="NCBIfam" id="TIGR01573">
    <property type="entry name" value="cas2"/>
    <property type="match status" value="1"/>
</dbReference>
<proteinExistence type="inferred from homology"/>
<evidence type="ECO:0000256" key="2">
    <source>
        <dbReference type="ARBA" id="ARBA00009959"/>
    </source>
</evidence>
<evidence type="ECO:0000256" key="7">
    <source>
        <dbReference type="ARBA" id="ARBA00022842"/>
    </source>
</evidence>
<dbReference type="AlphaFoldDB" id="A0A117MQ20"/>
<accession>A0A117MQ20</accession>
<dbReference type="EMBL" id="LLZH01000279">
    <property type="protein sequence ID" value="KUL29499.1"/>
    <property type="molecule type" value="Genomic_DNA"/>
</dbReference>
<sequence length="83" mass="9566">MCEPQRLRQVCKVMESYGERLQYSLFICDLSRTELIHARAEVEAKMKLSEDSVVIVDLGDVDTGRFTFIGRRRPLPTHGVRIV</sequence>
<gene>
    <name evidence="9" type="ORF">ADL15_28045</name>
</gene>
<reference evidence="9 10" key="1">
    <citation type="submission" date="2015-10" db="EMBL/GenBank/DDBJ databases">
        <authorList>
            <person name="Gilbert D.G."/>
        </authorList>
    </citation>
    <scope>NUCLEOTIDE SEQUENCE [LARGE SCALE GENOMIC DNA]</scope>
    <source>
        <strain evidence="9 10">NRRL B-16712</strain>
    </source>
</reference>
<dbReference type="GO" id="GO:0043571">
    <property type="term" value="P:maintenance of CRISPR repeat elements"/>
    <property type="evidence" value="ECO:0007669"/>
    <property type="project" value="InterPro"/>
</dbReference>
<dbReference type="GO" id="GO:0004521">
    <property type="term" value="F:RNA endonuclease activity"/>
    <property type="evidence" value="ECO:0007669"/>
    <property type="project" value="InterPro"/>
</dbReference>
<comment type="cofactor">
    <cofactor evidence="1">
        <name>Mg(2+)</name>
        <dbReference type="ChEBI" id="CHEBI:18420"/>
    </cofactor>
</comment>
<dbReference type="CDD" id="cd09725">
    <property type="entry name" value="Cas2_I_II_III"/>
    <property type="match status" value="1"/>
</dbReference>
<name>A0A117MQ20_9ACTN</name>
<protein>
    <submittedName>
        <fullName evidence="9">CRISPR-associated protein Cas2</fullName>
    </submittedName>
</protein>
<evidence type="ECO:0000256" key="8">
    <source>
        <dbReference type="ARBA" id="ARBA00023118"/>
    </source>
</evidence>
<dbReference type="GO" id="GO:0016787">
    <property type="term" value="F:hydrolase activity"/>
    <property type="evidence" value="ECO:0007669"/>
    <property type="project" value="UniProtKB-KW"/>
</dbReference>
<dbReference type="PANTHER" id="PTHR34405:SF3">
    <property type="entry name" value="CRISPR-ASSOCIATED ENDORIBONUCLEASE CAS2 3"/>
    <property type="match status" value="1"/>
</dbReference>
<dbReference type="InterPro" id="IPR021127">
    <property type="entry name" value="CRISPR_associated_Cas2"/>
</dbReference>
<keyword evidence="5" id="KW-0255">Endonuclease</keyword>
<dbReference type="Proteomes" id="UP000053244">
    <property type="component" value="Unassembled WGS sequence"/>
</dbReference>
<keyword evidence="3" id="KW-0540">Nuclease</keyword>
<evidence type="ECO:0000256" key="4">
    <source>
        <dbReference type="ARBA" id="ARBA00022723"/>
    </source>
</evidence>